<gene>
    <name evidence="2" type="ORF">K4H94_06975</name>
</gene>
<name>A0ABD4RHC0_9CLOT</name>
<evidence type="ECO:0008006" key="4">
    <source>
        <dbReference type="Google" id="ProtNLM"/>
    </source>
</evidence>
<dbReference type="KEGG" id="cchv:BTM20_09655"/>
<reference evidence="2 3" key="1">
    <citation type="submission" date="2021-08" db="EMBL/GenBank/DDBJ databases">
        <title>Genome sequence analysis of Clostridium chauvoei strains of European origin and evaluation of typing options for outbreak investigations.</title>
        <authorList>
            <person name="Abdel-Glil M."/>
            <person name="Thomas P."/>
            <person name="Seyboldt C."/>
        </authorList>
    </citation>
    <scope>NUCLEOTIDE SEQUENCE [LARGE SCALE GENOMIC DNA]</scope>
    <source>
        <strain evidence="2 3">S0260-09</strain>
    </source>
</reference>
<dbReference type="Proteomes" id="UP000775179">
    <property type="component" value="Unassembled WGS sequence"/>
</dbReference>
<evidence type="ECO:0000313" key="3">
    <source>
        <dbReference type="Proteomes" id="UP000775179"/>
    </source>
</evidence>
<keyword evidence="1" id="KW-0472">Membrane</keyword>
<dbReference type="AlphaFoldDB" id="A0ABD4RHC0"/>
<proteinExistence type="predicted"/>
<evidence type="ECO:0000256" key="1">
    <source>
        <dbReference type="SAM" id="Phobius"/>
    </source>
</evidence>
<dbReference type="EMBL" id="JAIFTX010000012">
    <property type="protein sequence ID" value="MBX7290782.1"/>
    <property type="molecule type" value="Genomic_DNA"/>
</dbReference>
<feature type="transmembrane region" description="Helical" evidence="1">
    <location>
        <begin position="7"/>
        <end position="28"/>
    </location>
</feature>
<accession>A0ABD4RHC0</accession>
<protein>
    <recommendedName>
        <fullName evidence="4">Lipoprotein</fullName>
    </recommendedName>
</protein>
<dbReference type="RefSeq" id="WP_021876128.1">
    <property type="nucleotide sequence ID" value="NZ_CP018624.1"/>
</dbReference>
<keyword evidence="1" id="KW-0812">Transmembrane</keyword>
<evidence type="ECO:0000313" key="2">
    <source>
        <dbReference type="EMBL" id="MBX7290782.1"/>
    </source>
</evidence>
<dbReference type="GeneID" id="66302134"/>
<sequence length="105" mass="12562">MRNFKKTLKWILAIVGIILLGSLGVYGYNMGRLMYTDLEVLETPYLKQYYVVLKENEEIEETFKKYMVEKNWIFIDKVDNIMIFKKGNIQKEVPIDSLKIIKKYK</sequence>
<keyword evidence="1" id="KW-1133">Transmembrane helix</keyword>
<comment type="caution">
    <text evidence="2">The sequence shown here is derived from an EMBL/GenBank/DDBJ whole genome shotgun (WGS) entry which is preliminary data.</text>
</comment>
<organism evidence="2 3">
    <name type="scientific">Clostridium chauvoei</name>
    <dbReference type="NCBI Taxonomy" id="46867"/>
    <lineage>
        <taxon>Bacteria</taxon>
        <taxon>Bacillati</taxon>
        <taxon>Bacillota</taxon>
        <taxon>Clostridia</taxon>
        <taxon>Eubacteriales</taxon>
        <taxon>Clostridiaceae</taxon>
        <taxon>Clostridium</taxon>
    </lineage>
</organism>